<organism evidence="2 3">
    <name type="scientific">Vibrio casei</name>
    <dbReference type="NCBI Taxonomy" id="673372"/>
    <lineage>
        <taxon>Bacteria</taxon>
        <taxon>Pseudomonadati</taxon>
        <taxon>Pseudomonadota</taxon>
        <taxon>Gammaproteobacteria</taxon>
        <taxon>Vibrionales</taxon>
        <taxon>Vibrionaceae</taxon>
        <taxon>Vibrio</taxon>
    </lineage>
</organism>
<evidence type="ECO:0000256" key="1">
    <source>
        <dbReference type="HAMAP-Rule" id="MF_00507"/>
    </source>
</evidence>
<sequence length="53" mass="6029">MFDDLPTLSHEEQQDAVEEIQKLMQEGMSTGQAIQLVAQKIRAQKAKENKSKK</sequence>
<dbReference type="AlphaFoldDB" id="A0A368LHY0"/>
<gene>
    <name evidence="2" type="ORF">CIK83_12310</name>
</gene>
<dbReference type="EMBL" id="QPGL01000002">
    <property type="protein sequence ID" value="RCS70236.1"/>
    <property type="molecule type" value="Genomic_DNA"/>
</dbReference>
<protein>
    <recommendedName>
        <fullName evidence="1">UPF0181 protein CIK83_12310</fullName>
    </recommendedName>
</protein>
<dbReference type="RefSeq" id="WP_086958537.1">
    <property type="nucleotide sequence ID" value="NZ_AP018681.1"/>
</dbReference>
<dbReference type="OrthoDB" id="6522084at2"/>
<reference evidence="2 3" key="1">
    <citation type="journal article" date="2017" name="Elife">
        <title>Extensive horizontal gene transfer in cheese-associated bacteria.</title>
        <authorList>
            <person name="Bonham K.S."/>
            <person name="Wolfe B.E."/>
            <person name="Dutton R.J."/>
        </authorList>
    </citation>
    <scope>NUCLEOTIDE SEQUENCE [LARGE SCALE GENOMIC DNA]</scope>
    <source>
        <strain evidence="2 3">JB196</strain>
    </source>
</reference>
<comment type="caution">
    <text evidence="2">The sequence shown here is derived from an EMBL/GenBank/DDBJ whole genome shotgun (WGS) entry which is preliminary data.</text>
</comment>
<proteinExistence type="inferred from homology"/>
<name>A0A368LHY0_9VIBR</name>
<evidence type="ECO:0000313" key="2">
    <source>
        <dbReference type="EMBL" id="RCS70236.1"/>
    </source>
</evidence>
<dbReference type="GeneID" id="303189704"/>
<accession>A0A368LHY0</accession>
<dbReference type="NCBIfam" id="NF003476">
    <property type="entry name" value="PRK05114.1"/>
    <property type="match status" value="1"/>
</dbReference>
<dbReference type="InterPro" id="IPR005371">
    <property type="entry name" value="UPF0181"/>
</dbReference>
<evidence type="ECO:0000313" key="3">
    <source>
        <dbReference type="Proteomes" id="UP000252479"/>
    </source>
</evidence>
<keyword evidence="3" id="KW-1185">Reference proteome</keyword>
<dbReference type="Pfam" id="PF03701">
    <property type="entry name" value="UPF0181"/>
    <property type="match status" value="1"/>
</dbReference>
<dbReference type="HAMAP" id="MF_00507">
    <property type="entry name" value="UPF0181"/>
    <property type="match status" value="1"/>
</dbReference>
<dbReference type="Proteomes" id="UP000252479">
    <property type="component" value="Unassembled WGS sequence"/>
</dbReference>
<comment type="similarity">
    <text evidence="1">Belongs to the UPF0181 family.</text>
</comment>